<dbReference type="SUPFAM" id="SSF46785">
    <property type="entry name" value="Winged helix' DNA-binding domain"/>
    <property type="match status" value="1"/>
</dbReference>
<protein>
    <recommendedName>
        <fullName evidence="3">Methanogenesis regulatory protein FilR1 middle domain-containing protein</fullName>
    </recommendedName>
</protein>
<keyword evidence="2" id="KW-1185">Reference proteome</keyword>
<dbReference type="OrthoDB" id="11410at2157"/>
<dbReference type="InterPro" id="IPR036388">
    <property type="entry name" value="WH-like_DNA-bd_sf"/>
</dbReference>
<sequence>MFSTASFNINECIDRFEMQQLADLLFILASLDRLTLLSEIDMNKQRLSQINSKISATPQEASKHLMRLRNAEIIEKDSEGFFNLTSFGKIILRLLPGLEFASNNREYFLYHDLSLLPLEFNERLGELCDSEFTDRVGPLLSYIQQTVTEAEEYIWLMADHPIGGDEYVGGKKLEISNVKWRVIIPRGTDFDETTLRSPPLLTKHKGRIEYALIADSNDIKAGIVLNEKRAGVSFPDMTGKLDFNSGFRSNDPLFHKWCFDLFNFYWNKATRKVVV</sequence>
<dbReference type="EMBL" id="CP012850">
    <property type="protein sequence ID" value="ALI34292.1"/>
    <property type="molecule type" value="Genomic_DNA"/>
</dbReference>
<dbReference type="InterPro" id="IPR036390">
    <property type="entry name" value="WH_DNA-bd_sf"/>
</dbReference>
<dbReference type="Proteomes" id="UP000058925">
    <property type="component" value="Chromosome"/>
</dbReference>
<evidence type="ECO:0008006" key="3">
    <source>
        <dbReference type="Google" id="ProtNLM"/>
    </source>
</evidence>
<organism evidence="1 2">
    <name type="scientific">Candidatus Nitrosocosmicus oleophilus</name>
    <dbReference type="NCBI Taxonomy" id="1353260"/>
    <lineage>
        <taxon>Archaea</taxon>
        <taxon>Nitrososphaerota</taxon>
        <taxon>Nitrososphaeria</taxon>
        <taxon>Nitrososphaerales</taxon>
        <taxon>Nitrososphaeraceae</taxon>
        <taxon>Candidatus Nitrosocosmicus</taxon>
    </lineage>
</organism>
<dbReference type="Gene3D" id="1.10.10.10">
    <property type="entry name" value="Winged helix-like DNA-binding domain superfamily/Winged helix DNA-binding domain"/>
    <property type="match status" value="1"/>
</dbReference>
<gene>
    <name evidence="1" type="ORF">NMY3_00078</name>
</gene>
<dbReference type="GeneID" id="60420302"/>
<evidence type="ECO:0000313" key="1">
    <source>
        <dbReference type="EMBL" id="ALI34292.1"/>
    </source>
</evidence>
<dbReference type="KEGG" id="taa:NMY3_00078"/>
<dbReference type="AlphaFoldDB" id="A0A654M5E8"/>
<proteinExistence type="predicted"/>
<evidence type="ECO:0000313" key="2">
    <source>
        <dbReference type="Proteomes" id="UP000058925"/>
    </source>
</evidence>
<name>A0A654M5E8_9ARCH</name>
<accession>A0A654M5E8</accession>
<dbReference type="RefSeq" id="WP_196816983.1">
    <property type="nucleotide sequence ID" value="NZ_CP012850.1"/>
</dbReference>
<reference evidence="2" key="1">
    <citation type="submission" date="2015-10" db="EMBL/GenBank/DDBJ databases">
        <title>Niche specialization of a soil ammonia-oxidizing archaeon, Candidatus Nitrosocosmicus oleophilus.</title>
        <authorList>
            <person name="Jung M.-Y."/>
            <person name="Rhee S.-K."/>
        </authorList>
    </citation>
    <scope>NUCLEOTIDE SEQUENCE [LARGE SCALE GENOMIC DNA]</scope>
    <source>
        <strain evidence="2">MY3</strain>
    </source>
</reference>